<evidence type="ECO:0000313" key="1">
    <source>
        <dbReference type="EMBL" id="ALI92774.1"/>
    </source>
</evidence>
<accession>A0A0U2NNS6</accession>
<keyword evidence="1" id="KW-0614">Plasmid</keyword>
<organism evidence="1">
    <name type="scientific">Mammaliicoccus sciuri</name>
    <name type="common">Staphylococcus sciuri</name>
    <dbReference type="NCBI Taxonomy" id="1296"/>
    <lineage>
        <taxon>Bacteria</taxon>
        <taxon>Bacillati</taxon>
        <taxon>Bacillota</taxon>
        <taxon>Bacilli</taxon>
        <taxon>Bacillales</taxon>
        <taxon>Staphylococcaceae</taxon>
        <taxon>Mammaliicoccus</taxon>
    </lineage>
</organism>
<dbReference type="EMBL" id="KT601170">
    <property type="protein sequence ID" value="ALI92774.1"/>
    <property type="molecule type" value="Genomic_DNA"/>
</dbReference>
<dbReference type="Proteomes" id="UP000640299">
    <property type="component" value="Plasmid pQ20D70P-cfr-optrA"/>
</dbReference>
<evidence type="ECO:0000313" key="3">
    <source>
        <dbReference type="Proteomes" id="UP000640299"/>
    </source>
</evidence>
<geneLocation type="plasmid" evidence="2 3">
    <name>pQ20D70P-cfr-optrA</name>
</geneLocation>
<reference evidence="1" key="1">
    <citation type="journal article" date="2016" name="J. Antimicrob. Chemother.">
        <title>Co-location of the oxazolidinone resistance genes optrA and cfr on a multiresistance plasmid from Staphylococcus sciuri.</title>
        <authorList>
            <person name="Li D."/>
            <person name="Wang Y."/>
            <person name="Schwarz S."/>
            <person name="Cai J."/>
            <person name="Fan R."/>
            <person name="Li J."/>
            <person name="Fessler A.T."/>
            <person name="Zhang R."/>
            <person name="Wu C."/>
            <person name="Shen J."/>
        </authorList>
    </citation>
    <scope>NUCLEOTIDE SEQUENCE</scope>
    <source>
        <strain evidence="1">Wo28-3</strain>
        <plasmid evidence="1">pwo28-3</plasmid>
    </source>
</reference>
<dbReference type="AlphaFoldDB" id="A0A0U2NNS6"/>
<protein>
    <submittedName>
        <fullName evidence="1">Uncharacterized protein</fullName>
    </submittedName>
</protein>
<reference evidence="2" key="2">
    <citation type="submission" date="2021-02" db="EMBL/GenBank/DDBJ databases">
        <title>cfr and optrA-positive Staphylococcus spp.</title>
        <authorList>
            <person name="Chen L."/>
        </authorList>
    </citation>
    <scope>NUCLEOTIDE SEQUENCE</scope>
    <source>
        <strain evidence="2">GDQ20D70P</strain>
        <plasmid evidence="2">pQ20D70P-cfr-optrA</plasmid>
    </source>
</reference>
<geneLocation type="plasmid" evidence="1">
    <name>pwo28-3</name>
</geneLocation>
<proteinExistence type="predicted"/>
<gene>
    <name evidence="2" type="ORF">JRU67_14875</name>
</gene>
<dbReference type="RefSeq" id="WP_172687260.1">
    <property type="nucleotide sequence ID" value="NZ_CP069390.1"/>
</dbReference>
<evidence type="ECO:0000313" key="2">
    <source>
        <dbReference type="EMBL" id="QRN92753.1"/>
    </source>
</evidence>
<sequence length="62" mass="7807">MIINIDKYLIHELNDAGFDLTYDKMIYIYQKSRKRLDYLNNIDMKRTEEEKLKKYYNYKNQF</sequence>
<dbReference type="EMBL" id="CP069390">
    <property type="protein sequence ID" value="QRN92753.1"/>
    <property type="molecule type" value="Genomic_DNA"/>
</dbReference>
<name>A0A0U2NNS6_MAMSC</name>